<keyword evidence="3" id="KW-1185">Reference proteome</keyword>
<feature type="compositionally biased region" description="Gly residues" evidence="1">
    <location>
        <begin position="1"/>
        <end position="12"/>
    </location>
</feature>
<evidence type="ECO:0000313" key="3">
    <source>
        <dbReference type="Proteomes" id="UP000579647"/>
    </source>
</evidence>
<feature type="compositionally biased region" description="Basic and acidic residues" evidence="1">
    <location>
        <begin position="54"/>
        <end position="63"/>
    </location>
</feature>
<dbReference type="EMBL" id="JACHDO010000001">
    <property type="protein sequence ID" value="MBB5495361.1"/>
    <property type="molecule type" value="Genomic_DNA"/>
</dbReference>
<name>A0A840WQT6_9ACTN</name>
<reference evidence="2 3" key="1">
    <citation type="submission" date="2020-08" db="EMBL/GenBank/DDBJ databases">
        <title>Sequencing the genomes of 1000 actinobacteria strains.</title>
        <authorList>
            <person name="Klenk H.-P."/>
        </authorList>
    </citation>
    <scope>NUCLEOTIDE SEQUENCE [LARGE SCALE GENOMIC DNA]</scope>
    <source>
        <strain evidence="2 3">DSM 44598</strain>
    </source>
</reference>
<proteinExistence type="predicted"/>
<feature type="region of interest" description="Disordered" evidence="1">
    <location>
        <begin position="1"/>
        <end position="77"/>
    </location>
</feature>
<sequence length="77" mass="7852">MRAVPRGGGQGAQGLVADRVPPADGGVHREVGGAQVAVRDADHAHTGDPSGEADPARARRMDRLAGAGRQVHAQVAR</sequence>
<comment type="caution">
    <text evidence="2">The sequence shown here is derived from an EMBL/GenBank/DDBJ whole genome shotgun (WGS) entry which is preliminary data.</text>
</comment>
<dbReference type="Proteomes" id="UP000579647">
    <property type="component" value="Unassembled WGS sequence"/>
</dbReference>
<dbReference type="AlphaFoldDB" id="A0A840WQT6"/>
<protein>
    <submittedName>
        <fullName evidence="2">Uncharacterized protein</fullName>
    </submittedName>
</protein>
<evidence type="ECO:0000256" key="1">
    <source>
        <dbReference type="SAM" id="MobiDB-lite"/>
    </source>
</evidence>
<organism evidence="2 3">
    <name type="scientific">Nocardiopsis metallicus</name>
    <dbReference type="NCBI Taxonomy" id="179819"/>
    <lineage>
        <taxon>Bacteria</taxon>
        <taxon>Bacillati</taxon>
        <taxon>Actinomycetota</taxon>
        <taxon>Actinomycetes</taxon>
        <taxon>Streptosporangiales</taxon>
        <taxon>Nocardiopsidaceae</taxon>
        <taxon>Nocardiopsis</taxon>
    </lineage>
</organism>
<accession>A0A840WQT6</accession>
<gene>
    <name evidence="2" type="ORF">HNR07_006498</name>
</gene>
<evidence type="ECO:0000313" key="2">
    <source>
        <dbReference type="EMBL" id="MBB5495361.1"/>
    </source>
</evidence>